<dbReference type="Pfam" id="PF02263">
    <property type="entry name" value="GBP"/>
    <property type="match status" value="1"/>
</dbReference>
<dbReference type="InterPro" id="IPR030386">
    <property type="entry name" value="G_GB1_RHD3_dom"/>
</dbReference>
<evidence type="ECO:0000256" key="2">
    <source>
        <dbReference type="ARBA" id="ARBA00022801"/>
    </source>
</evidence>
<evidence type="ECO:0000313" key="7">
    <source>
        <dbReference type="EMBL" id="OWK12840.1"/>
    </source>
</evidence>
<sequence length="337" mass="38268">MSTINLQQLHSVTELTELLRAKSSPRPDGVEDSTEFVNFFPDFIWTVQDFALELKLKGRPITEDQYLENSLKLIPGLRTLVVMYVDTINNGAVPHLEDAVTTLAQLENLAAMQKAADHYSEQMTKRLNLPTDTLQELLGVHAACEREAITVVMECSFQDKNQEFLEEACGHKLYRKALERLQQDYRQVPRKGVKVKNKGSIGSLQNRVQVDWARNEIIEKEQELPVQKLQEQRQHMVAKERSLQENIALLTEKLKRERENLRKEQNMMLEHKLKHIEFNNGTASLSYTWPMAQNVIKIWAKMAAQTGREGKGSEGIAVGAEVPPWFSCQGGGISGAS</sequence>
<dbReference type="Pfam" id="PF02841">
    <property type="entry name" value="GBP_C"/>
    <property type="match status" value="2"/>
</dbReference>
<dbReference type="GO" id="GO:0003924">
    <property type="term" value="F:GTPase activity"/>
    <property type="evidence" value="ECO:0007669"/>
    <property type="project" value="InterPro"/>
</dbReference>
<protein>
    <recommendedName>
        <fullName evidence="6">GB1/RHD3-type G domain-containing protein</fullName>
    </recommendedName>
</protein>
<dbReference type="GO" id="GO:0005525">
    <property type="term" value="F:GTP binding"/>
    <property type="evidence" value="ECO:0007669"/>
    <property type="project" value="UniProtKB-KW"/>
</dbReference>
<feature type="domain" description="GB1/RHD3-type G" evidence="6">
    <location>
        <begin position="1"/>
        <end position="76"/>
    </location>
</feature>
<keyword evidence="8" id="KW-1185">Reference proteome</keyword>
<gene>
    <name evidence="7" type="ORF">Celaphus_00014936</name>
</gene>
<dbReference type="PANTHER" id="PTHR10751">
    <property type="entry name" value="GUANYLATE BINDING PROTEIN"/>
    <property type="match status" value="1"/>
</dbReference>
<evidence type="ECO:0000256" key="1">
    <source>
        <dbReference type="ARBA" id="ARBA00022741"/>
    </source>
</evidence>
<evidence type="ECO:0000313" key="8">
    <source>
        <dbReference type="Proteomes" id="UP000242450"/>
    </source>
</evidence>
<evidence type="ECO:0000256" key="4">
    <source>
        <dbReference type="PROSITE-ProRule" id="PRU01052"/>
    </source>
</evidence>
<dbReference type="InterPro" id="IPR036543">
    <property type="entry name" value="Guanylate-bd_C_sf"/>
</dbReference>
<dbReference type="InterPro" id="IPR015894">
    <property type="entry name" value="Guanylate-bd_N"/>
</dbReference>
<name>A0A212D3K2_CEREH</name>
<evidence type="ECO:0000259" key="6">
    <source>
        <dbReference type="PROSITE" id="PS51715"/>
    </source>
</evidence>
<dbReference type="PROSITE" id="PS51715">
    <property type="entry name" value="G_GB1_RHD3"/>
    <property type="match status" value="1"/>
</dbReference>
<keyword evidence="2" id="KW-0378">Hydrolase</keyword>
<dbReference type="SUPFAM" id="SSF48340">
    <property type="entry name" value="Interferon-induced guanylate-binding protein 1 (GBP1), C-terminal domain"/>
    <property type="match status" value="1"/>
</dbReference>
<dbReference type="EMBL" id="MKHE01000008">
    <property type="protein sequence ID" value="OWK12840.1"/>
    <property type="molecule type" value="Genomic_DNA"/>
</dbReference>
<dbReference type="Proteomes" id="UP000242450">
    <property type="component" value="Chromosome 8"/>
</dbReference>
<organism evidence="7 8">
    <name type="scientific">Cervus elaphus hippelaphus</name>
    <name type="common">European red deer</name>
    <dbReference type="NCBI Taxonomy" id="46360"/>
    <lineage>
        <taxon>Eukaryota</taxon>
        <taxon>Metazoa</taxon>
        <taxon>Chordata</taxon>
        <taxon>Craniata</taxon>
        <taxon>Vertebrata</taxon>
        <taxon>Euteleostomi</taxon>
        <taxon>Mammalia</taxon>
        <taxon>Eutheria</taxon>
        <taxon>Laurasiatheria</taxon>
        <taxon>Artiodactyla</taxon>
        <taxon>Ruminantia</taxon>
        <taxon>Pecora</taxon>
        <taxon>Cervidae</taxon>
        <taxon>Cervinae</taxon>
        <taxon>Cervus</taxon>
    </lineage>
</organism>
<comment type="caution">
    <text evidence="7">The sequence shown here is derived from an EMBL/GenBank/DDBJ whole genome shotgun (WGS) entry which is preliminary data.</text>
</comment>
<keyword evidence="3" id="KW-0342">GTP-binding</keyword>
<dbReference type="Gene3D" id="1.20.1000.10">
    <property type="entry name" value="Guanylate-binding protein, C-terminal domain"/>
    <property type="match status" value="2"/>
</dbReference>
<dbReference type="InterPro" id="IPR003191">
    <property type="entry name" value="Guanylate-bd/ATL_C"/>
</dbReference>
<evidence type="ECO:0000256" key="3">
    <source>
        <dbReference type="ARBA" id="ARBA00023134"/>
    </source>
</evidence>
<feature type="non-terminal residue" evidence="7">
    <location>
        <position position="337"/>
    </location>
</feature>
<proteinExistence type="inferred from homology"/>
<dbReference type="OrthoDB" id="2135133at2759"/>
<reference evidence="7 8" key="1">
    <citation type="journal article" date="2018" name="Mol. Genet. Genomics">
        <title>The red deer Cervus elaphus genome CerEla1.0: sequencing, annotating, genes, and chromosomes.</title>
        <authorList>
            <person name="Bana N.A."/>
            <person name="Nyiri A."/>
            <person name="Nagy J."/>
            <person name="Frank K."/>
            <person name="Nagy T."/>
            <person name="Steger V."/>
            <person name="Schiller M."/>
            <person name="Lakatos P."/>
            <person name="Sugar L."/>
            <person name="Horn P."/>
            <person name="Barta E."/>
            <person name="Orosz L."/>
        </authorList>
    </citation>
    <scope>NUCLEOTIDE SEQUENCE [LARGE SCALE GENOMIC DNA]</scope>
    <source>
        <strain evidence="7">Hungarian</strain>
    </source>
</reference>
<feature type="coiled-coil region" evidence="5">
    <location>
        <begin position="226"/>
        <end position="274"/>
    </location>
</feature>
<accession>A0A212D3K2</accession>
<evidence type="ECO:0000256" key="5">
    <source>
        <dbReference type="SAM" id="Coils"/>
    </source>
</evidence>
<dbReference type="AlphaFoldDB" id="A0A212D3K2"/>
<keyword evidence="1" id="KW-0547">Nucleotide-binding</keyword>
<keyword evidence="5" id="KW-0175">Coiled coil</keyword>
<comment type="similarity">
    <text evidence="4">Belongs to the TRAFAC class dynamin-like GTPase superfamily. GB1/RHD3 GTPase family.</text>
</comment>